<dbReference type="SUPFAM" id="SSF46894">
    <property type="entry name" value="C-terminal effector domain of the bipartite response regulators"/>
    <property type="match status" value="1"/>
</dbReference>
<comment type="caution">
    <text evidence="3">The sequence shown here is derived from an EMBL/GenBank/DDBJ whole genome shotgun (WGS) entry which is preliminary data.</text>
</comment>
<dbReference type="SUPFAM" id="SSF52540">
    <property type="entry name" value="P-loop containing nucleoside triphosphate hydrolases"/>
    <property type="match status" value="1"/>
</dbReference>
<accession>A0A640SAH8</accession>
<dbReference type="SUPFAM" id="SSF48452">
    <property type="entry name" value="TPR-like"/>
    <property type="match status" value="1"/>
</dbReference>
<evidence type="ECO:0000313" key="3">
    <source>
        <dbReference type="EMBL" id="GFE07471.1"/>
    </source>
</evidence>
<dbReference type="Proteomes" id="UP000435837">
    <property type="component" value="Unassembled WGS sequence"/>
</dbReference>
<dbReference type="PANTHER" id="PTHR47691">
    <property type="entry name" value="REGULATOR-RELATED"/>
    <property type="match status" value="1"/>
</dbReference>
<feature type="region of interest" description="Disordered" evidence="1">
    <location>
        <begin position="392"/>
        <end position="419"/>
    </location>
</feature>
<dbReference type="InterPro" id="IPR036388">
    <property type="entry name" value="WH-like_DNA-bd_sf"/>
</dbReference>
<organism evidence="3 4">
    <name type="scientific">Streptomyces caniferus</name>
    <dbReference type="NCBI Taxonomy" id="285557"/>
    <lineage>
        <taxon>Bacteria</taxon>
        <taxon>Bacillati</taxon>
        <taxon>Actinomycetota</taxon>
        <taxon>Actinomycetes</taxon>
        <taxon>Kitasatosporales</taxon>
        <taxon>Streptomycetaceae</taxon>
        <taxon>Streptomyces</taxon>
    </lineage>
</organism>
<evidence type="ECO:0000256" key="1">
    <source>
        <dbReference type="SAM" id="MobiDB-lite"/>
    </source>
</evidence>
<proteinExistence type="predicted"/>
<dbReference type="SMART" id="SM00421">
    <property type="entry name" value="HTH_LUXR"/>
    <property type="match status" value="1"/>
</dbReference>
<dbReference type="EMBL" id="BLIN01000005">
    <property type="protein sequence ID" value="GFE07471.1"/>
    <property type="molecule type" value="Genomic_DNA"/>
</dbReference>
<feature type="domain" description="HTH luxR-type" evidence="2">
    <location>
        <begin position="826"/>
        <end position="891"/>
    </location>
</feature>
<dbReference type="GO" id="GO:0003677">
    <property type="term" value="F:DNA binding"/>
    <property type="evidence" value="ECO:0007669"/>
    <property type="project" value="InterPro"/>
</dbReference>
<dbReference type="CDD" id="cd06170">
    <property type="entry name" value="LuxR_C_like"/>
    <property type="match status" value="1"/>
</dbReference>
<evidence type="ECO:0000313" key="4">
    <source>
        <dbReference type="Proteomes" id="UP000435837"/>
    </source>
</evidence>
<dbReference type="Gene3D" id="3.40.50.300">
    <property type="entry name" value="P-loop containing nucleotide triphosphate hydrolases"/>
    <property type="match status" value="1"/>
</dbReference>
<name>A0A640SAH8_9ACTN</name>
<gene>
    <name evidence="3" type="ORF">Scani_37390</name>
</gene>
<reference evidence="3 4" key="1">
    <citation type="submission" date="2019-12" db="EMBL/GenBank/DDBJ databases">
        <title>Whole genome shotgun sequence of Streptomyces caniferus NBRC 15389.</title>
        <authorList>
            <person name="Ichikawa N."/>
            <person name="Kimura A."/>
            <person name="Kitahashi Y."/>
            <person name="Komaki H."/>
            <person name="Tamura T."/>
        </authorList>
    </citation>
    <scope>NUCLEOTIDE SEQUENCE [LARGE SCALE GENOMIC DNA]</scope>
    <source>
        <strain evidence="3 4">NBRC 15389</strain>
    </source>
</reference>
<feature type="region of interest" description="Disordered" evidence="1">
    <location>
        <begin position="808"/>
        <end position="833"/>
    </location>
</feature>
<evidence type="ECO:0000259" key="2">
    <source>
        <dbReference type="PROSITE" id="PS50043"/>
    </source>
</evidence>
<sequence>MAKSRGCEACGAPLPTPSKAASGGTAPGGRPARYCSGACRQRAFRRRAERREPPRTELPGRGLPPPALDAFVGRERELSRLRTLLRSSRLLTLTGPGGVGKTRMALELAGSVRGARAGRAHWVALDSLQDGELLPQALAAALGVRERGGRAGVEALVHALGTRSVLIVLDNCEHLADACARLAATLLARCPRLRILATSRETLRVPGEVVFRVGELSLSPSGEDHHTAELLGSEAVRLFLARARASDAAFELGPGEARTVAEICRRLDGLPLAIELAAGRAGSLSLPGILHGLDDQLSLLTDGRRTGPGRHRELGAAIDWSHRLLDPLERVVFRRLSVLGGGFDAQGAAAVCADGERPRDGEGHLGGGEYLDVEGSLDGGHLEGVRQRYGAPRQDGIGRPGDAGHPTGTAGQRATAHSPVRPEQVLRVVCALEAKSLVVRVRGDERRDGARFRQLSAIRAYGRERLAEAGELDDTWHRALGWLAGRAAGAVAAETFPDTVEAPLRQEQENLAAAVARCAARSDDRHFPLAVALARLQYQQEQLTAARTLLSGVWEQVPDHEDRVAALALAARSACLQDDHGAALAFAQEAVAVGRAGRQPARLANALDALAAARLYRGEFSEAVAVFAECLDVVRTLGRPLDLALCRHHLAWALLQTGGIAQADALMHECLPELEASAPPGQVTAALHTAGAIRLAQGEVDAAERRFAEVLLKTPPGESFHALYPLEGLAIVAAERGEVERSLRLYAAASAMRRRIDTEPEAHWWGQVEAAVARVKERAHPSGVSAAMAAGRRLRGARLVTYALRGTPLGSTGRDGGQEARPGQGDVIGQPPLTGRESAVAELVAEGMTNQQIAAHLGLSKSTVASHLDRVRDKWGVRSRTQIAVRFAGRAAGPDSGS</sequence>
<dbReference type="PROSITE" id="PS00622">
    <property type="entry name" value="HTH_LUXR_1"/>
    <property type="match status" value="1"/>
</dbReference>
<dbReference type="PANTHER" id="PTHR47691:SF3">
    <property type="entry name" value="HTH-TYPE TRANSCRIPTIONAL REGULATOR RV0890C-RELATED"/>
    <property type="match status" value="1"/>
</dbReference>
<dbReference type="PRINTS" id="PR00038">
    <property type="entry name" value="HTHLUXR"/>
</dbReference>
<dbReference type="InterPro" id="IPR027417">
    <property type="entry name" value="P-loop_NTPase"/>
</dbReference>
<protein>
    <recommendedName>
        <fullName evidence="2">HTH luxR-type domain-containing protein</fullName>
    </recommendedName>
</protein>
<dbReference type="GO" id="GO:0006355">
    <property type="term" value="P:regulation of DNA-templated transcription"/>
    <property type="evidence" value="ECO:0007669"/>
    <property type="project" value="InterPro"/>
</dbReference>
<dbReference type="PRINTS" id="PR00364">
    <property type="entry name" value="DISEASERSIST"/>
</dbReference>
<dbReference type="InterPro" id="IPR049052">
    <property type="entry name" value="nSTAND1"/>
</dbReference>
<dbReference type="PROSITE" id="PS50043">
    <property type="entry name" value="HTH_LUXR_2"/>
    <property type="match status" value="1"/>
</dbReference>
<dbReference type="Gene3D" id="1.25.40.10">
    <property type="entry name" value="Tetratricopeptide repeat domain"/>
    <property type="match status" value="1"/>
</dbReference>
<dbReference type="Pfam" id="PF00196">
    <property type="entry name" value="GerE"/>
    <property type="match status" value="1"/>
</dbReference>
<dbReference type="Gene3D" id="1.10.10.10">
    <property type="entry name" value="Winged helix-like DNA-binding domain superfamily/Winged helix DNA-binding domain"/>
    <property type="match status" value="1"/>
</dbReference>
<dbReference type="AlphaFoldDB" id="A0A640SAH8"/>
<dbReference type="Pfam" id="PF20703">
    <property type="entry name" value="nSTAND1"/>
    <property type="match status" value="1"/>
</dbReference>
<dbReference type="InterPro" id="IPR016032">
    <property type="entry name" value="Sig_transdc_resp-reg_C-effctor"/>
</dbReference>
<dbReference type="InterPro" id="IPR000792">
    <property type="entry name" value="Tscrpt_reg_LuxR_C"/>
</dbReference>
<feature type="region of interest" description="Disordered" evidence="1">
    <location>
        <begin position="1"/>
        <end position="68"/>
    </location>
</feature>
<dbReference type="InterPro" id="IPR011990">
    <property type="entry name" value="TPR-like_helical_dom_sf"/>
</dbReference>